<organism evidence="1 2">
    <name type="scientific">Methylocella tundrae</name>
    <dbReference type="NCBI Taxonomy" id="227605"/>
    <lineage>
        <taxon>Bacteria</taxon>
        <taxon>Pseudomonadati</taxon>
        <taxon>Pseudomonadota</taxon>
        <taxon>Alphaproteobacteria</taxon>
        <taxon>Hyphomicrobiales</taxon>
        <taxon>Beijerinckiaceae</taxon>
        <taxon>Methylocella</taxon>
    </lineage>
</organism>
<protein>
    <submittedName>
        <fullName evidence="1">Uncharacterized protein</fullName>
    </submittedName>
</protein>
<dbReference type="Proteomes" id="UP000485880">
    <property type="component" value="Unassembled WGS sequence"/>
</dbReference>
<dbReference type="EMBL" id="CABFMQ020000084">
    <property type="protein sequence ID" value="VTZ50704.1"/>
    <property type="molecule type" value="Genomic_DNA"/>
</dbReference>
<evidence type="ECO:0000313" key="1">
    <source>
        <dbReference type="EMBL" id="VTZ50704.1"/>
    </source>
</evidence>
<keyword evidence="2" id="KW-1185">Reference proteome</keyword>
<accession>A0A8B6M9I1</accession>
<reference evidence="1 2" key="1">
    <citation type="submission" date="2019-05" db="EMBL/GenBank/DDBJ databases">
        <authorList>
            <person name="Farhan Ul Haque M."/>
        </authorList>
    </citation>
    <scope>NUCLEOTIDE SEQUENCE [LARGE SCALE GENOMIC DNA]</scope>
    <source>
        <strain evidence="1">2</strain>
    </source>
</reference>
<name>A0A8B6M9I1_METTU</name>
<gene>
    <name evidence="1" type="ORF">MPC4_270065</name>
</gene>
<proteinExistence type="predicted"/>
<comment type="caution">
    <text evidence="1">The sequence shown here is derived from an EMBL/GenBank/DDBJ whole genome shotgun (WGS) entry which is preliminary data.</text>
</comment>
<sequence length="87" mass="9564">MDDAVLPFSLASLGQRKSARRIDAKSQTRLLTVIRGSEILEFAKTREGLPELRFGGLFLLPVTLLIAGSEIRSRHQGRSLDAASNSR</sequence>
<evidence type="ECO:0000313" key="2">
    <source>
        <dbReference type="Proteomes" id="UP000485880"/>
    </source>
</evidence>
<dbReference type="AlphaFoldDB" id="A0A8B6M9I1"/>